<feature type="coiled-coil region" evidence="1">
    <location>
        <begin position="228"/>
        <end position="255"/>
    </location>
</feature>
<organism evidence="2">
    <name type="scientific">Banana streak MY virus</name>
    <dbReference type="NCBI Taxonomy" id="1476909"/>
    <lineage>
        <taxon>Viruses</taxon>
        <taxon>Riboviria</taxon>
        <taxon>Pararnavirae</taxon>
        <taxon>Artverviricota</taxon>
        <taxon>Revtraviricetes</taxon>
        <taxon>Ortervirales</taxon>
        <taxon>Caulimoviridae</taxon>
        <taxon>Badnavirus</taxon>
        <taxon>Badnavirus gammavirgamusae</taxon>
    </lineage>
</organism>
<name>B6CAP7_9VIRU</name>
<dbReference type="Pfam" id="PF07028">
    <property type="entry name" value="DUF1319"/>
    <property type="match status" value="1"/>
</dbReference>
<feature type="coiled-coil region" evidence="1">
    <location>
        <begin position="58"/>
        <end position="119"/>
    </location>
</feature>
<evidence type="ECO:0000256" key="1">
    <source>
        <dbReference type="SAM" id="Coils"/>
    </source>
</evidence>
<reference evidence="2" key="1">
    <citation type="submission" date="2007-09" db="EMBL/GenBank/DDBJ databases">
        <title>Characterization of banana streak mysore virus and evidence that its DNA is integrated in the b genome of cultivated musa.</title>
        <authorList>
            <person name="Selvarajan R."/>
            <person name="Balasubramanian V."/>
            <person name="Mustaffa M."/>
        </authorList>
    </citation>
    <scope>NUCLEOTIDE SEQUENCE</scope>
    <source>
        <strain evidence="2">TRY</strain>
    </source>
</reference>
<evidence type="ECO:0000313" key="2">
    <source>
        <dbReference type="EMBL" id="ACA34589.1"/>
    </source>
</evidence>
<dbReference type="InterPro" id="IPR010746">
    <property type="entry name" value="CYMV_Orf1"/>
</dbReference>
<dbReference type="EMBL" id="EU140339">
    <property type="protein sequence ID" value="ACA34589.1"/>
    <property type="molecule type" value="Genomic_DNA"/>
</dbReference>
<keyword evidence="1" id="KW-0175">Coiled coil</keyword>
<proteinExistence type="predicted"/>
<accession>B6CAP7</accession>
<sequence length="308" mass="35265">MDTYWDKIFENYKNSHTKSIADLEYLNLAGIEKVSNKDLAHNLHVNTYRSDLGFKVVIASLTKERKLNLQNKEELEKLHKKLELFGDLDKIVRSQRTELKKANQSLEDLNRELQALRSDYLSRRPLSKKDVEELVLRISEQPKLVEQQTEALTRELSEKVDKVEAHIHSSGESYYWMSLANTKASPLYKEAISATSNGWEEQGVGFTERGTASLAILTRQLNTLIYSVVKIKDDIEGLKEEVTQIHQRVKSIEKKSGQSSEGAPDYKADLDEITKRLSSLTIQGDKIREVGGNLKVFKNPYEILRSLQ</sequence>
<protein>
    <submittedName>
        <fullName evidence="2">Uncharacterized protein</fullName>
    </submittedName>
</protein>